<dbReference type="Proteomes" id="UP000199356">
    <property type="component" value="Unassembled WGS sequence"/>
</dbReference>
<dbReference type="EMBL" id="FOXA01000005">
    <property type="protein sequence ID" value="SFP35095.1"/>
    <property type="molecule type" value="Genomic_DNA"/>
</dbReference>
<gene>
    <name evidence="1" type="ORF">SAMN04488047_105166</name>
</gene>
<reference evidence="1 2" key="1">
    <citation type="submission" date="2016-10" db="EMBL/GenBank/DDBJ databases">
        <authorList>
            <person name="de Groot N.N."/>
        </authorList>
    </citation>
    <scope>NUCLEOTIDE SEQUENCE [LARGE SCALE GENOMIC DNA]</scope>
    <source>
        <strain evidence="1 2">DSM 19547</strain>
    </source>
</reference>
<evidence type="ECO:0000313" key="2">
    <source>
        <dbReference type="Proteomes" id="UP000199356"/>
    </source>
</evidence>
<sequence length="92" mass="10182">MIEIFGLKRVQNPRPNRSGDTILAFFDAQVEWLTIEGAALVQLGSGAGITVWEPLAKADQRPRRCMRMDGPVRQKVAEAALPFFQSLGGRLD</sequence>
<name>A0A1I5PM33_9RHOB</name>
<dbReference type="RefSeq" id="WP_093420429.1">
    <property type="nucleotide sequence ID" value="NZ_FOXA01000005.1"/>
</dbReference>
<keyword evidence="2" id="KW-1185">Reference proteome</keyword>
<protein>
    <submittedName>
        <fullName evidence="1">Uncharacterized protein</fullName>
    </submittedName>
</protein>
<dbReference type="OrthoDB" id="7871859at2"/>
<proteinExistence type="predicted"/>
<evidence type="ECO:0000313" key="1">
    <source>
        <dbReference type="EMBL" id="SFP35095.1"/>
    </source>
</evidence>
<organism evidence="1 2">
    <name type="scientific">Tranquillimonas alkanivorans</name>
    <dbReference type="NCBI Taxonomy" id="441119"/>
    <lineage>
        <taxon>Bacteria</taxon>
        <taxon>Pseudomonadati</taxon>
        <taxon>Pseudomonadota</taxon>
        <taxon>Alphaproteobacteria</taxon>
        <taxon>Rhodobacterales</taxon>
        <taxon>Roseobacteraceae</taxon>
        <taxon>Tranquillimonas</taxon>
    </lineage>
</organism>
<dbReference type="AlphaFoldDB" id="A0A1I5PM33"/>
<accession>A0A1I5PM33</accession>
<dbReference type="STRING" id="441119.SAMN04488047_105166"/>